<dbReference type="GO" id="GO:0016020">
    <property type="term" value="C:membrane"/>
    <property type="evidence" value="ECO:0007669"/>
    <property type="project" value="TreeGrafter"/>
</dbReference>
<gene>
    <name evidence="4" type="ORF">JD79_03443</name>
</gene>
<dbReference type="PANTHER" id="PTHR10587">
    <property type="entry name" value="GLYCOSYL TRANSFERASE-RELATED"/>
    <property type="match status" value="1"/>
</dbReference>
<dbReference type="Pfam" id="PF01522">
    <property type="entry name" value="Polysacc_deac_1"/>
    <property type="match status" value="1"/>
</dbReference>
<proteinExistence type="predicted"/>
<sequence>MGDGSSVAGLVPHQETVLQPDDQRGIATVTLTGVDSLGQVLTALVDAEVRRYEAARRDDGVNVLTVGWGLVQATGDVLGVRVTSRSYTGGAPHGTTTTTTSVYTDVASGETWTAAELVADPERLAGWVTAALGEADLAGEPPDPAVVASDVRFGGDGSLTVVLDRQEAGLRTLDAVAVRVPAADADDVLSGPGRRVRDAALDADGFRGVPAEPPDTPAAAGGAVDCTRLACIALTFDDGPGPYTADLLDELADAGVPATFFVLGGSVAAMPDLVRRAAREGHALGSHTWSHPHLPLLTAGQIADEVDRTTAALRGAGVTTDLMRPPYGETDARVGEVVGGLGYAQVLWDVDTQDWLNRDVATTTRRALEGAHPGGIVLMHDIHPTTVEAVPGIIDALRARGYTLVTVPQLLGAVEPGGVYRGG</sequence>
<dbReference type="PANTHER" id="PTHR10587:SF133">
    <property type="entry name" value="CHITIN DEACETYLASE 1-RELATED"/>
    <property type="match status" value="1"/>
</dbReference>
<dbReference type="InterPro" id="IPR011330">
    <property type="entry name" value="Glyco_hydro/deAcase_b/a-brl"/>
</dbReference>
<dbReference type="GO" id="GO:0046872">
    <property type="term" value="F:metal ion binding"/>
    <property type="evidence" value="ECO:0007669"/>
    <property type="project" value="UniProtKB-KW"/>
</dbReference>
<evidence type="ECO:0000313" key="5">
    <source>
        <dbReference type="Proteomes" id="UP000246661"/>
    </source>
</evidence>
<dbReference type="SUPFAM" id="SSF88713">
    <property type="entry name" value="Glycoside hydrolase/deacetylase"/>
    <property type="match status" value="1"/>
</dbReference>
<accession>A0A317QMV0</accession>
<reference evidence="5" key="1">
    <citation type="submission" date="2018-05" db="EMBL/GenBank/DDBJ databases">
        <authorList>
            <person name="Klenk H.-P."/>
            <person name="Huntemann M."/>
            <person name="Clum A."/>
            <person name="Pillay M."/>
            <person name="Palaniappan K."/>
            <person name="Varghese N."/>
            <person name="Mikhailova N."/>
            <person name="Stamatis D."/>
            <person name="Reddy T."/>
            <person name="Daum C."/>
            <person name="Shapiro N."/>
            <person name="Ivanova N."/>
            <person name="Kyrpides N."/>
            <person name="Woyke T."/>
        </authorList>
    </citation>
    <scope>NUCLEOTIDE SEQUENCE [LARGE SCALE GENOMIC DNA]</scope>
    <source>
        <strain evidence="5">DSM 45417</strain>
    </source>
</reference>
<dbReference type="InterPro" id="IPR050248">
    <property type="entry name" value="Polysacc_deacetylase_ArnD"/>
</dbReference>
<dbReference type="Gene3D" id="3.20.20.370">
    <property type="entry name" value="Glycoside hydrolase/deacetylase"/>
    <property type="match status" value="1"/>
</dbReference>
<dbReference type="GO" id="GO:0016810">
    <property type="term" value="F:hydrolase activity, acting on carbon-nitrogen (but not peptide) bonds"/>
    <property type="evidence" value="ECO:0007669"/>
    <property type="project" value="InterPro"/>
</dbReference>
<keyword evidence="2" id="KW-0378">Hydrolase</keyword>
<keyword evidence="5" id="KW-1185">Reference proteome</keyword>
<dbReference type="EMBL" id="QGTX01000001">
    <property type="protein sequence ID" value="PWW24264.1"/>
    <property type="molecule type" value="Genomic_DNA"/>
</dbReference>
<organism evidence="4 5">
    <name type="scientific">Geodermatophilus normandii</name>
    <dbReference type="NCBI Taxonomy" id="1137989"/>
    <lineage>
        <taxon>Bacteria</taxon>
        <taxon>Bacillati</taxon>
        <taxon>Actinomycetota</taxon>
        <taxon>Actinomycetes</taxon>
        <taxon>Geodermatophilales</taxon>
        <taxon>Geodermatophilaceae</taxon>
        <taxon>Geodermatophilus</taxon>
    </lineage>
</organism>
<dbReference type="GO" id="GO:0005975">
    <property type="term" value="P:carbohydrate metabolic process"/>
    <property type="evidence" value="ECO:0007669"/>
    <property type="project" value="InterPro"/>
</dbReference>
<name>A0A317QMV0_9ACTN</name>
<feature type="domain" description="NodB homology" evidence="3">
    <location>
        <begin position="230"/>
        <end position="405"/>
    </location>
</feature>
<dbReference type="Proteomes" id="UP000246661">
    <property type="component" value="Unassembled WGS sequence"/>
</dbReference>
<evidence type="ECO:0000313" key="4">
    <source>
        <dbReference type="EMBL" id="PWW24264.1"/>
    </source>
</evidence>
<dbReference type="InterPro" id="IPR002509">
    <property type="entry name" value="NODB_dom"/>
</dbReference>
<protein>
    <submittedName>
        <fullName evidence="4">Peptidoglycan/xylan/chitin deacetylase (PgdA/CDA1 family)</fullName>
    </submittedName>
</protein>
<evidence type="ECO:0000256" key="1">
    <source>
        <dbReference type="ARBA" id="ARBA00022723"/>
    </source>
</evidence>
<keyword evidence="1" id="KW-0479">Metal-binding</keyword>
<dbReference type="AlphaFoldDB" id="A0A317QMV0"/>
<evidence type="ECO:0000256" key="2">
    <source>
        <dbReference type="ARBA" id="ARBA00022801"/>
    </source>
</evidence>
<dbReference type="CDD" id="cd10917">
    <property type="entry name" value="CE4_NodB_like_6s_7s"/>
    <property type="match status" value="1"/>
</dbReference>
<dbReference type="PROSITE" id="PS51677">
    <property type="entry name" value="NODB"/>
    <property type="match status" value="1"/>
</dbReference>
<evidence type="ECO:0000259" key="3">
    <source>
        <dbReference type="PROSITE" id="PS51677"/>
    </source>
</evidence>
<comment type="caution">
    <text evidence="4">The sequence shown here is derived from an EMBL/GenBank/DDBJ whole genome shotgun (WGS) entry which is preliminary data.</text>
</comment>